<keyword evidence="7" id="KW-0313">Glucose metabolism</keyword>
<dbReference type="GO" id="GO:0006006">
    <property type="term" value="P:glucose metabolic process"/>
    <property type="evidence" value="ECO:0007669"/>
    <property type="project" value="UniProtKB-KW"/>
</dbReference>
<evidence type="ECO:0000256" key="6">
    <source>
        <dbReference type="ARBA" id="ARBA00012728"/>
    </source>
</evidence>
<keyword evidence="8" id="KW-0597">Phosphoprotein</keyword>
<evidence type="ECO:0000313" key="21">
    <source>
        <dbReference type="Proteomes" id="UP000199427"/>
    </source>
</evidence>
<gene>
    <name evidence="20" type="ORF">SAMN05216362_12612</name>
</gene>
<comment type="catalytic activity">
    <reaction evidence="1">
        <text>alpha-D-glucose 1-phosphate = alpha-D-glucose 6-phosphate</text>
        <dbReference type="Rhea" id="RHEA:23536"/>
        <dbReference type="ChEBI" id="CHEBI:58225"/>
        <dbReference type="ChEBI" id="CHEBI:58601"/>
        <dbReference type="EC" id="5.4.2.2"/>
    </reaction>
</comment>
<evidence type="ECO:0000259" key="17">
    <source>
        <dbReference type="Pfam" id="PF02878"/>
    </source>
</evidence>
<dbReference type="PROSITE" id="PS00710">
    <property type="entry name" value="PGM_PMM"/>
    <property type="match status" value="1"/>
</dbReference>
<name>A0A1H9IQV0_9BACI</name>
<evidence type="ECO:0000256" key="9">
    <source>
        <dbReference type="ARBA" id="ARBA00022723"/>
    </source>
</evidence>
<feature type="domain" description="Alpha-D-phosphohexomutase alpha/beta/alpha" evidence="17">
    <location>
        <begin position="41"/>
        <end position="180"/>
    </location>
</feature>
<dbReference type="InterPro" id="IPR016066">
    <property type="entry name" value="A-D-PHexomutase_CS"/>
</dbReference>
<dbReference type="AlphaFoldDB" id="A0A1H9IQV0"/>
<dbReference type="PRINTS" id="PR00509">
    <property type="entry name" value="PGMPMM"/>
</dbReference>
<dbReference type="Pfam" id="PF02878">
    <property type="entry name" value="PGM_PMM_I"/>
    <property type="match status" value="1"/>
</dbReference>
<dbReference type="InterPro" id="IPR016055">
    <property type="entry name" value="A-D-PHexomutase_a/b/a-I/II/III"/>
</dbReference>
<evidence type="ECO:0000256" key="8">
    <source>
        <dbReference type="ARBA" id="ARBA00022553"/>
    </source>
</evidence>
<dbReference type="PANTHER" id="PTHR45745:SF1">
    <property type="entry name" value="PHOSPHOGLUCOMUTASE 2B-RELATED"/>
    <property type="match status" value="1"/>
</dbReference>
<evidence type="ECO:0000256" key="2">
    <source>
        <dbReference type="ARBA" id="ARBA00001946"/>
    </source>
</evidence>
<accession>A0A1H9IQV0</accession>
<evidence type="ECO:0000256" key="14">
    <source>
        <dbReference type="ARBA" id="ARBA00041467"/>
    </source>
</evidence>
<comment type="cofactor">
    <cofactor evidence="2">
        <name>Mg(2+)</name>
        <dbReference type="ChEBI" id="CHEBI:18420"/>
    </cofactor>
</comment>
<evidence type="ECO:0000256" key="4">
    <source>
        <dbReference type="ARBA" id="ARBA00005189"/>
    </source>
</evidence>
<dbReference type="EMBL" id="FOES01000026">
    <property type="protein sequence ID" value="SEQ76960.1"/>
    <property type="molecule type" value="Genomic_DNA"/>
</dbReference>
<dbReference type="Gene3D" id="3.40.120.10">
    <property type="entry name" value="Alpha-D-Glucose-1,6-Bisphosphate, subunit A, domain 3"/>
    <property type="match status" value="3"/>
</dbReference>
<dbReference type="Pfam" id="PF00408">
    <property type="entry name" value="PGM_PMM_IV"/>
    <property type="match status" value="1"/>
</dbReference>
<evidence type="ECO:0000259" key="19">
    <source>
        <dbReference type="Pfam" id="PF02880"/>
    </source>
</evidence>
<dbReference type="EC" id="5.4.2.2" evidence="6"/>
<feature type="domain" description="Alpha-D-phosphohexomutase alpha/beta/alpha" evidence="19">
    <location>
        <begin position="322"/>
        <end position="445"/>
    </location>
</feature>
<dbReference type="CDD" id="cd05799">
    <property type="entry name" value="PGM2"/>
    <property type="match status" value="1"/>
</dbReference>
<dbReference type="Pfam" id="PF02879">
    <property type="entry name" value="PGM_PMM_II"/>
    <property type="match status" value="1"/>
</dbReference>
<dbReference type="InterPro" id="IPR005841">
    <property type="entry name" value="Alpha-D-phosphohexomutase_SF"/>
</dbReference>
<feature type="domain" description="Alpha-D-phosphohexomutase alpha/beta/alpha" evidence="18">
    <location>
        <begin position="208"/>
        <end position="310"/>
    </location>
</feature>
<dbReference type="SUPFAM" id="SSF53738">
    <property type="entry name" value="Phosphoglucomutase, first 3 domains"/>
    <property type="match status" value="3"/>
</dbReference>
<dbReference type="InterPro" id="IPR005846">
    <property type="entry name" value="A-D-PHexomutase_a/b/a-III"/>
</dbReference>
<organism evidence="20 21">
    <name type="scientific">Piscibacillus halophilus</name>
    <dbReference type="NCBI Taxonomy" id="571933"/>
    <lineage>
        <taxon>Bacteria</taxon>
        <taxon>Bacillati</taxon>
        <taxon>Bacillota</taxon>
        <taxon>Bacilli</taxon>
        <taxon>Bacillales</taxon>
        <taxon>Bacillaceae</taxon>
        <taxon>Piscibacillus</taxon>
    </lineage>
</organism>
<evidence type="ECO:0000256" key="15">
    <source>
        <dbReference type="RuleBase" id="RU004326"/>
    </source>
</evidence>
<dbReference type="RefSeq" id="WP_091774247.1">
    <property type="nucleotide sequence ID" value="NZ_FOES01000026.1"/>
</dbReference>
<keyword evidence="9 15" id="KW-0479">Metal-binding</keyword>
<evidence type="ECO:0000256" key="12">
    <source>
        <dbReference type="ARBA" id="ARBA00039995"/>
    </source>
</evidence>
<evidence type="ECO:0000259" key="16">
    <source>
        <dbReference type="Pfam" id="PF00408"/>
    </source>
</evidence>
<dbReference type="Pfam" id="PF02880">
    <property type="entry name" value="PGM_PMM_III"/>
    <property type="match status" value="1"/>
</dbReference>
<keyword evidence="11" id="KW-0413">Isomerase</keyword>
<dbReference type="InterPro" id="IPR005843">
    <property type="entry name" value="A-D-PHexomutase_C"/>
</dbReference>
<comment type="pathway">
    <text evidence="3">Glycolipid metabolism; diglucosyl-diacylglycerol biosynthesis.</text>
</comment>
<dbReference type="GO" id="GO:0008973">
    <property type="term" value="F:phosphopentomutase activity"/>
    <property type="evidence" value="ECO:0007669"/>
    <property type="project" value="TreeGrafter"/>
</dbReference>
<evidence type="ECO:0000259" key="18">
    <source>
        <dbReference type="Pfam" id="PF02879"/>
    </source>
</evidence>
<dbReference type="STRING" id="571933.SAMN05216362_12612"/>
<evidence type="ECO:0000256" key="5">
    <source>
        <dbReference type="ARBA" id="ARBA00010231"/>
    </source>
</evidence>
<comment type="pathway">
    <text evidence="4">Lipid metabolism.</text>
</comment>
<dbReference type="InterPro" id="IPR005844">
    <property type="entry name" value="A-D-PHexomutase_a/b/a-I"/>
</dbReference>
<feature type="domain" description="Alpha-D-phosphohexomutase C-terminal" evidence="16">
    <location>
        <begin position="512"/>
        <end position="545"/>
    </location>
</feature>
<dbReference type="Gene3D" id="3.30.310.50">
    <property type="entry name" value="Alpha-D-phosphohexomutase, C-terminal domain"/>
    <property type="match status" value="1"/>
</dbReference>
<dbReference type="GO" id="GO:0000287">
    <property type="term" value="F:magnesium ion binding"/>
    <property type="evidence" value="ECO:0007669"/>
    <property type="project" value="InterPro"/>
</dbReference>
<sequence>MDWKIASQKWLTYENLDPNLKQQLNQMDSTELEEAFHEHITFGTGGMRGKLGPGINRMNIYTVRRAAKGLALHIEQQGTDAKQQGVVVAHDPRHQSSTFALEVAKVLGVHGIKTYLFKDIRPTPLLSFAVRYLSTAAGVMITASHNPPEYNGFKVYNEEGAQLSLEPSKQLLEKVNSIENEFAVDVLEQSDLEQQNLLVWLEDEVDNAYLNELNKITINKNAMEEDISVVFTPLHGTASQLVEKGLTQLGVQHLSFVEEQRPPDPDFTHVELPNPEEAQAFEKAIKLGEDINADVLMATDPDADRIGVATRHNQEQFSILTGNQLGALILDYILTHRTIRDVTPVMFKTIVTSELGADITKHHGGIAQDVLTGFKFIAEKIKNLEKDSKHQFVFGYEESYGCLVEDFVRDKDAIQAAIIVAEMVAYYKAKNMTLYDRLEELYEQYGYYLEDLHSLKLEGLEGMKQIDDTMTYFRNQNALQVDGLSLHSIEDYVSRKKHIIQSNDTESIHLPKANVVKFKFTDGSWCCLRPSGTEPKLKFYFGVKGKTAEDSQRKLSILKESILSQLNKVGAK</sequence>
<keyword evidence="7" id="KW-0119">Carbohydrate metabolism</keyword>
<dbReference type="GO" id="GO:0004614">
    <property type="term" value="F:phosphoglucomutase activity"/>
    <property type="evidence" value="ECO:0007669"/>
    <property type="project" value="UniProtKB-EC"/>
</dbReference>
<proteinExistence type="inferred from homology"/>
<dbReference type="InterPro" id="IPR005845">
    <property type="entry name" value="A-D-PHexomutase_a/b/a-II"/>
</dbReference>
<evidence type="ECO:0000256" key="1">
    <source>
        <dbReference type="ARBA" id="ARBA00000443"/>
    </source>
</evidence>
<dbReference type="Proteomes" id="UP000199427">
    <property type="component" value="Unassembled WGS sequence"/>
</dbReference>
<evidence type="ECO:0000256" key="11">
    <source>
        <dbReference type="ARBA" id="ARBA00023235"/>
    </source>
</evidence>
<comment type="similarity">
    <text evidence="5 15">Belongs to the phosphohexose mutase family.</text>
</comment>
<dbReference type="PANTHER" id="PTHR45745">
    <property type="entry name" value="PHOSPHOMANNOMUTASE 45A"/>
    <property type="match status" value="1"/>
</dbReference>
<evidence type="ECO:0000256" key="7">
    <source>
        <dbReference type="ARBA" id="ARBA00022526"/>
    </source>
</evidence>
<dbReference type="SUPFAM" id="SSF55957">
    <property type="entry name" value="Phosphoglucomutase, C-terminal domain"/>
    <property type="match status" value="1"/>
</dbReference>
<dbReference type="GO" id="GO:0006166">
    <property type="term" value="P:purine ribonucleoside salvage"/>
    <property type="evidence" value="ECO:0007669"/>
    <property type="project" value="TreeGrafter"/>
</dbReference>
<keyword evidence="21" id="KW-1185">Reference proteome</keyword>
<reference evidence="20 21" key="1">
    <citation type="submission" date="2016-10" db="EMBL/GenBank/DDBJ databases">
        <authorList>
            <person name="de Groot N.N."/>
        </authorList>
    </citation>
    <scope>NUCLEOTIDE SEQUENCE [LARGE SCALE GENOMIC DNA]</scope>
    <source>
        <strain evidence="20 21">DSM 21633</strain>
    </source>
</reference>
<keyword evidence="10 15" id="KW-0460">Magnesium</keyword>
<evidence type="ECO:0000256" key="10">
    <source>
        <dbReference type="ARBA" id="ARBA00022842"/>
    </source>
</evidence>
<evidence type="ECO:0000313" key="20">
    <source>
        <dbReference type="EMBL" id="SEQ76960.1"/>
    </source>
</evidence>
<dbReference type="InterPro" id="IPR036900">
    <property type="entry name" value="A-D-PHexomutase_C_sf"/>
</dbReference>
<evidence type="ECO:0000256" key="13">
    <source>
        <dbReference type="ARBA" id="ARBA00041398"/>
    </source>
</evidence>
<evidence type="ECO:0000256" key="3">
    <source>
        <dbReference type="ARBA" id="ARBA00005164"/>
    </source>
</evidence>
<protein>
    <recommendedName>
        <fullName evidence="12">Phosphoglucomutase</fullName>
        <ecNumber evidence="6">5.4.2.2</ecNumber>
    </recommendedName>
    <alternativeName>
        <fullName evidence="14">Alpha-phosphoglucomutase</fullName>
    </alternativeName>
    <alternativeName>
        <fullName evidence="13">Glucose phosphomutase</fullName>
    </alternativeName>
</protein>